<dbReference type="AlphaFoldDB" id="A0A4Y7RI62"/>
<evidence type="ECO:0000256" key="1">
    <source>
        <dbReference type="ARBA" id="ARBA00004651"/>
    </source>
</evidence>
<dbReference type="PANTHER" id="PTHR43386:SF1">
    <property type="entry name" value="D,D-DIPEPTIDE TRANSPORT SYSTEM PERMEASE PROTEIN DDPC-RELATED"/>
    <property type="match status" value="1"/>
</dbReference>
<dbReference type="InterPro" id="IPR035906">
    <property type="entry name" value="MetI-like_sf"/>
</dbReference>
<feature type="transmembrane region" description="Helical" evidence="8">
    <location>
        <begin position="194"/>
        <end position="220"/>
    </location>
</feature>
<dbReference type="PANTHER" id="PTHR43386">
    <property type="entry name" value="OLIGOPEPTIDE TRANSPORT SYSTEM PERMEASE PROTEIN APPC"/>
    <property type="match status" value="1"/>
</dbReference>
<dbReference type="GO" id="GO:0055085">
    <property type="term" value="P:transmembrane transport"/>
    <property type="evidence" value="ECO:0007669"/>
    <property type="project" value="InterPro"/>
</dbReference>
<keyword evidence="3" id="KW-1003">Cell membrane</keyword>
<evidence type="ECO:0000256" key="2">
    <source>
        <dbReference type="ARBA" id="ARBA00022448"/>
    </source>
</evidence>
<comment type="similarity">
    <text evidence="7">Belongs to the binding-protein-dependent transport system permease family. OppBC subfamily.</text>
</comment>
<reference evidence="10 11" key="1">
    <citation type="journal article" date="2018" name="Environ. Microbiol.">
        <title>Novel energy conservation strategies and behaviour of Pelotomaculum schinkii driving syntrophic propionate catabolism.</title>
        <authorList>
            <person name="Hidalgo-Ahumada C.A.P."/>
            <person name="Nobu M.K."/>
            <person name="Narihiro T."/>
            <person name="Tamaki H."/>
            <person name="Liu W.T."/>
            <person name="Kamagata Y."/>
            <person name="Stams A.J.M."/>
            <person name="Imachi H."/>
            <person name="Sousa D.Z."/>
        </authorList>
    </citation>
    <scope>NUCLEOTIDE SEQUENCE [LARGE SCALE GENOMIC DNA]</scope>
    <source>
        <strain evidence="10 11">HH</strain>
    </source>
</reference>
<keyword evidence="6 8" id="KW-0472">Membrane</keyword>
<keyword evidence="2 8" id="KW-0813">Transport</keyword>
<dbReference type="InterPro" id="IPR000515">
    <property type="entry name" value="MetI-like"/>
</dbReference>
<sequence>MKCAHSNSLNRIYLFLGAGFAFFIFFIQVILPALAPHDPNAVNVPVALQQPCAAYPFGTDRLGRCVMSRVLYGASTSLITTFTLVFIAVILGSVIGLISGYAGGLADSCIMRVTDVFLAFPNLVLAIAVAGVLGPGLFNTGIAIISTGWTKYARLTRGLIIMEKNKNYVIAAKLSGAGVSKIIVKYLLPNVVSQIIVIAAVDIGGFLLSVASLSFLGLGAQPPTSEWGYMLYEGKSMLQQAPWLTIFPGISIFITVCLFNFLGDFLRDLFDPKEQSSIPDRF</sequence>
<evidence type="ECO:0000313" key="10">
    <source>
        <dbReference type="EMBL" id="TEB08392.1"/>
    </source>
</evidence>
<dbReference type="CDD" id="cd06261">
    <property type="entry name" value="TM_PBP2"/>
    <property type="match status" value="1"/>
</dbReference>
<dbReference type="SUPFAM" id="SSF161098">
    <property type="entry name" value="MetI-like"/>
    <property type="match status" value="1"/>
</dbReference>
<keyword evidence="4 8" id="KW-0812">Transmembrane</keyword>
<dbReference type="Gene3D" id="1.10.3720.10">
    <property type="entry name" value="MetI-like"/>
    <property type="match status" value="1"/>
</dbReference>
<keyword evidence="5 8" id="KW-1133">Transmembrane helix</keyword>
<feature type="domain" description="ABC transmembrane type-1" evidence="9">
    <location>
        <begin position="78"/>
        <end position="263"/>
    </location>
</feature>
<comment type="caution">
    <text evidence="10">The sequence shown here is derived from an EMBL/GenBank/DDBJ whole genome shotgun (WGS) entry which is preliminary data.</text>
</comment>
<evidence type="ECO:0000259" key="9">
    <source>
        <dbReference type="PROSITE" id="PS50928"/>
    </source>
</evidence>
<feature type="transmembrane region" description="Helical" evidence="8">
    <location>
        <begin position="70"/>
        <end position="103"/>
    </location>
</feature>
<name>A0A4Y7RI62_9FIRM</name>
<evidence type="ECO:0000256" key="3">
    <source>
        <dbReference type="ARBA" id="ARBA00022475"/>
    </source>
</evidence>
<protein>
    <submittedName>
        <fullName evidence="10">Putative D,D-dipeptide transport system permease protein DdpC</fullName>
    </submittedName>
</protein>
<keyword evidence="11" id="KW-1185">Reference proteome</keyword>
<evidence type="ECO:0000256" key="4">
    <source>
        <dbReference type="ARBA" id="ARBA00022692"/>
    </source>
</evidence>
<dbReference type="InterPro" id="IPR050366">
    <property type="entry name" value="BP-dependent_transpt_permease"/>
</dbReference>
<dbReference type="EMBL" id="QFGA01000001">
    <property type="protein sequence ID" value="TEB08392.1"/>
    <property type="molecule type" value="Genomic_DNA"/>
</dbReference>
<dbReference type="PROSITE" id="PS50928">
    <property type="entry name" value="ABC_TM1"/>
    <property type="match status" value="1"/>
</dbReference>
<accession>A0A4Y7RI62</accession>
<dbReference type="NCBIfam" id="NF045474">
    <property type="entry name" value="Opp2C"/>
    <property type="match status" value="1"/>
</dbReference>
<proteinExistence type="inferred from homology"/>
<evidence type="ECO:0000313" key="11">
    <source>
        <dbReference type="Proteomes" id="UP000298324"/>
    </source>
</evidence>
<evidence type="ECO:0000256" key="8">
    <source>
        <dbReference type="RuleBase" id="RU363032"/>
    </source>
</evidence>
<feature type="transmembrane region" description="Helical" evidence="8">
    <location>
        <begin position="123"/>
        <end position="147"/>
    </location>
</feature>
<evidence type="ECO:0000256" key="5">
    <source>
        <dbReference type="ARBA" id="ARBA00022989"/>
    </source>
</evidence>
<dbReference type="InterPro" id="IPR053385">
    <property type="entry name" value="ABC_transport_permease"/>
</dbReference>
<dbReference type="GO" id="GO:0005886">
    <property type="term" value="C:plasma membrane"/>
    <property type="evidence" value="ECO:0007669"/>
    <property type="project" value="UniProtKB-SubCell"/>
</dbReference>
<feature type="transmembrane region" description="Helical" evidence="8">
    <location>
        <begin position="12"/>
        <end position="35"/>
    </location>
</feature>
<feature type="transmembrane region" description="Helical" evidence="8">
    <location>
        <begin position="241"/>
        <end position="262"/>
    </location>
</feature>
<dbReference type="Pfam" id="PF00528">
    <property type="entry name" value="BPD_transp_1"/>
    <property type="match status" value="1"/>
</dbReference>
<comment type="subcellular location">
    <subcellularLocation>
        <location evidence="1 8">Cell membrane</location>
        <topology evidence="1 8">Multi-pass membrane protein</topology>
    </subcellularLocation>
</comment>
<evidence type="ECO:0000256" key="6">
    <source>
        <dbReference type="ARBA" id="ARBA00023136"/>
    </source>
</evidence>
<dbReference type="Proteomes" id="UP000298324">
    <property type="component" value="Unassembled WGS sequence"/>
</dbReference>
<dbReference type="RefSeq" id="WP_190240018.1">
    <property type="nucleotide sequence ID" value="NZ_QFGA01000001.1"/>
</dbReference>
<gene>
    <name evidence="10" type="primary">ddpC</name>
    <name evidence="10" type="ORF">Psch_01955</name>
</gene>
<evidence type="ECO:0000256" key="7">
    <source>
        <dbReference type="ARBA" id="ARBA00024202"/>
    </source>
</evidence>
<organism evidence="10 11">
    <name type="scientific">Pelotomaculum schinkii</name>
    <dbReference type="NCBI Taxonomy" id="78350"/>
    <lineage>
        <taxon>Bacteria</taxon>
        <taxon>Bacillati</taxon>
        <taxon>Bacillota</taxon>
        <taxon>Clostridia</taxon>
        <taxon>Eubacteriales</taxon>
        <taxon>Desulfotomaculaceae</taxon>
        <taxon>Pelotomaculum</taxon>
    </lineage>
</organism>